<reference evidence="1" key="1">
    <citation type="submission" date="2018-05" db="EMBL/GenBank/DDBJ databases">
        <authorList>
            <person name="Lanie J.A."/>
            <person name="Ng W.-L."/>
            <person name="Kazmierczak K.M."/>
            <person name="Andrzejewski T.M."/>
            <person name="Davidsen T.M."/>
            <person name="Wayne K.J."/>
            <person name="Tettelin H."/>
            <person name="Glass J.I."/>
            <person name="Rusch D."/>
            <person name="Podicherti R."/>
            <person name="Tsui H.-C.T."/>
            <person name="Winkler M.E."/>
        </authorList>
    </citation>
    <scope>NUCLEOTIDE SEQUENCE</scope>
</reference>
<name>A0A381S3U5_9ZZZZ</name>
<sequence length="232" mass="25086">MTRNCVIAGVGPGNGASFARRFSAAGYRVAMLARNEGYLNELSDEVSDSYAIGCDVRDPEMVCKAFQRVHDELGSVDVLVYNAGAGEWASIEDTQIEGFESSWRTNALGLLVATQQVIPGMKARGRGVIVVIGATASLRGGARTTGFASAKAAQRSLAQSMARGLGPVGIHVSYVVIDGVIDLERTRSRMPDRPDDFFLQPDAIAETVYQLTEQDSSAWSFEVDLRPYAEKW</sequence>
<dbReference type="SUPFAM" id="SSF51735">
    <property type="entry name" value="NAD(P)-binding Rossmann-fold domains"/>
    <property type="match status" value="1"/>
</dbReference>
<dbReference type="InterPro" id="IPR036291">
    <property type="entry name" value="NAD(P)-bd_dom_sf"/>
</dbReference>
<protein>
    <recommendedName>
        <fullName evidence="2">Short-chain dehydrogenase</fullName>
    </recommendedName>
</protein>
<evidence type="ECO:0008006" key="2">
    <source>
        <dbReference type="Google" id="ProtNLM"/>
    </source>
</evidence>
<accession>A0A381S3U5</accession>
<organism evidence="1">
    <name type="scientific">marine metagenome</name>
    <dbReference type="NCBI Taxonomy" id="408172"/>
    <lineage>
        <taxon>unclassified sequences</taxon>
        <taxon>metagenomes</taxon>
        <taxon>ecological metagenomes</taxon>
    </lineage>
</organism>
<dbReference type="PANTHER" id="PTHR43431">
    <property type="entry name" value="OXIDOREDUCTASE, SHORT CHAIN DEHYDROGENASE/REDUCTASE FAMILY (AFU_ORTHOLOGUE AFUA_5G14000)"/>
    <property type="match status" value="1"/>
</dbReference>
<dbReference type="PRINTS" id="PR00081">
    <property type="entry name" value="GDHRDH"/>
</dbReference>
<dbReference type="PANTHER" id="PTHR43431:SF7">
    <property type="entry name" value="OXIDOREDUCTASE, SHORT CHAIN DEHYDROGENASE_REDUCTASE FAMILY (AFU_ORTHOLOGUE AFUA_5G14000)"/>
    <property type="match status" value="1"/>
</dbReference>
<proteinExistence type="predicted"/>
<dbReference type="Pfam" id="PF00106">
    <property type="entry name" value="adh_short"/>
    <property type="match status" value="1"/>
</dbReference>
<dbReference type="Gene3D" id="3.40.50.720">
    <property type="entry name" value="NAD(P)-binding Rossmann-like Domain"/>
    <property type="match status" value="1"/>
</dbReference>
<dbReference type="InterPro" id="IPR002347">
    <property type="entry name" value="SDR_fam"/>
</dbReference>
<dbReference type="EMBL" id="UINC01002637">
    <property type="protein sequence ID" value="SUZ98766.1"/>
    <property type="molecule type" value="Genomic_DNA"/>
</dbReference>
<evidence type="ECO:0000313" key="1">
    <source>
        <dbReference type="EMBL" id="SUZ98766.1"/>
    </source>
</evidence>
<dbReference type="PRINTS" id="PR00080">
    <property type="entry name" value="SDRFAMILY"/>
</dbReference>
<gene>
    <name evidence="1" type="ORF">METZ01_LOCUS51620</name>
</gene>
<dbReference type="AlphaFoldDB" id="A0A381S3U5"/>